<dbReference type="SMART" id="SM01328">
    <property type="entry name" value="zf-3CxxC"/>
    <property type="match status" value="1"/>
</dbReference>
<accession>A0A3B1JLV5</accession>
<protein>
    <submittedName>
        <fullName evidence="9">Receptor-transporting protein 3-like</fullName>
    </submittedName>
</protein>
<dbReference type="KEGG" id="amex:103026028"/>
<feature type="domain" description="3CxxC-type" evidence="8">
    <location>
        <begin position="44"/>
        <end position="155"/>
    </location>
</feature>
<keyword evidence="2" id="KW-0812">Transmembrane</keyword>
<dbReference type="Proteomes" id="UP000018467">
    <property type="component" value="Unassembled WGS sequence"/>
</dbReference>
<dbReference type="GO" id="GO:0016020">
    <property type="term" value="C:membrane"/>
    <property type="evidence" value="ECO:0007669"/>
    <property type="project" value="UniProtKB-SubCell"/>
</dbReference>
<dbReference type="InterPro" id="IPR026096">
    <property type="entry name" value="R-trans_p"/>
</dbReference>
<comment type="subcellular location">
    <subcellularLocation>
        <location evidence="1">Membrane</location>
        <topology evidence="1">Single-pass membrane protein</topology>
    </subcellularLocation>
</comment>
<keyword evidence="10" id="KW-1185">Reference proteome</keyword>
<keyword evidence="3" id="KW-0479">Metal-binding</keyword>
<dbReference type="GO" id="GO:0006612">
    <property type="term" value="P:protein targeting to membrane"/>
    <property type="evidence" value="ECO:0007669"/>
    <property type="project" value="TreeGrafter"/>
</dbReference>
<name>A0A3B1JLV5_ASTMX</name>
<proteinExistence type="predicted"/>
<evidence type="ECO:0000256" key="4">
    <source>
        <dbReference type="ARBA" id="ARBA00022771"/>
    </source>
</evidence>
<dbReference type="STRING" id="7994.ENSAMXP00000042701"/>
<organism evidence="9 10">
    <name type="scientific">Astyanax mexicanus</name>
    <name type="common">Blind cave fish</name>
    <name type="synonym">Astyanax fasciatus mexicanus</name>
    <dbReference type="NCBI Taxonomy" id="7994"/>
    <lineage>
        <taxon>Eukaryota</taxon>
        <taxon>Metazoa</taxon>
        <taxon>Chordata</taxon>
        <taxon>Craniata</taxon>
        <taxon>Vertebrata</taxon>
        <taxon>Euteleostomi</taxon>
        <taxon>Actinopterygii</taxon>
        <taxon>Neopterygii</taxon>
        <taxon>Teleostei</taxon>
        <taxon>Ostariophysi</taxon>
        <taxon>Characiformes</taxon>
        <taxon>Characoidei</taxon>
        <taxon>Acestrorhamphidae</taxon>
        <taxon>Acestrorhamphinae</taxon>
        <taxon>Astyanax</taxon>
    </lineage>
</organism>
<reference evidence="9" key="4">
    <citation type="submission" date="2025-09" db="UniProtKB">
        <authorList>
            <consortium name="Ensembl"/>
        </authorList>
    </citation>
    <scope>IDENTIFICATION</scope>
</reference>
<dbReference type="GO" id="GO:0008270">
    <property type="term" value="F:zinc ion binding"/>
    <property type="evidence" value="ECO:0007669"/>
    <property type="project" value="UniProtKB-KW"/>
</dbReference>
<reference evidence="9" key="3">
    <citation type="submission" date="2025-08" db="UniProtKB">
        <authorList>
            <consortium name="Ensembl"/>
        </authorList>
    </citation>
    <scope>IDENTIFICATION</scope>
</reference>
<evidence type="ECO:0000313" key="10">
    <source>
        <dbReference type="Proteomes" id="UP000018467"/>
    </source>
</evidence>
<sequence>MAEQWSTIFRNHAAGLRGDQWTLELDDSIKPGQQGHGWNQYIQSAFADFDCSMCSHRWSSGRVQVVFHFTLNSSLHRGTVKVRRFRQECRDCGEDQMEEPSFSSQNIDVMLEKLMKKIKIRFYGETPPDSKRDFYFDGRIEGPHESDHCEACKSGICQQGSEYY</sequence>
<dbReference type="GeneID" id="103026028"/>
<dbReference type="PANTHER" id="PTHR14402:SF8">
    <property type="entry name" value="RECEPTOR-TRANSPORTING PROTEIN 4"/>
    <property type="match status" value="1"/>
</dbReference>
<dbReference type="Pfam" id="PF13695">
    <property type="entry name" value="Zn_ribbon_3CxxC"/>
    <property type="match status" value="1"/>
</dbReference>
<dbReference type="GeneTree" id="ENSGT00940000164175"/>
<evidence type="ECO:0000256" key="7">
    <source>
        <dbReference type="ARBA" id="ARBA00023136"/>
    </source>
</evidence>
<dbReference type="InterPro" id="IPR027377">
    <property type="entry name" value="ZAR1/RTP1-5-like_Znf-3CxxC"/>
</dbReference>
<dbReference type="RefSeq" id="XP_049321583.1">
    <property type="nucleotide sequence ID" value="XM_049465626.1"/>
</dbReference>
<evidence type="ECO:0000256" key="6">
    <source>
        <dbReference type="ARBA" id="ARBA00022989"/>
    </source>
</evidence>
<evidence type="ECO:0000313" key="9">
    <source>
        <dbReference type="Ensembl" id="ENSAMXP00000042701.1"/>
    </source>
</evidence>
<reference evidence="10" key="2">
    <citation type="journal article" date="2014" name="Nat. Commun.">
        <title>The cavefish genome reveals candidate genes for eye loss.</title>
        <authorList>
            <person name="McGaugh S.E."/>
            <person name="Gross J.B."/>
            <person name="Aken B."/>
            <person name="Blin M."/>
            <person name="Borowsky R."/>
            <person name="Chalopin D."/>
            <person name="Hinaux H."/>
            <person name="Jeffery W.R."/>
            <person name="Keene A."/>
            <person name="Ma L."/>
            <person name="Minx P."/>
            <person name="Murphy D."/>
            <person name="O'Quin K.E."/>
            <person name="Retaux S."/>
            <person name="Rohner N."/>
            <person name="Searle S.M."/>
            <person name="Stahl B.A."/>
            <person name="Tabin C."/>
            <person name="Volff J.N."/>
            <person name="Yoshizawa M."/>
            <person name="Warren W.C."/>
        </authorList>
    </citation>
    <scope>NUCLEOTIDE SEQUENCE [LARGE SCALE GENOMIC DNA]</scope>
    <source>
        <strain evidence="10">female</strain>
    </source>
</reference>
<evidence type="ECO:0000256" key="3">
    <source>
        <dbReference type="ARBA" id="ARBA00022723"/>
    </source>
</evidence>
<dbReference type="AlphaFoldDB" id="A0A3B1JLV5"/>
<keyword evidence="5" id="KW-0862">Zinc</keyword>
<dbReference type="Bgee" id="ENSAMXG00000041631">
    <property type="expression patterns" value="Expressed in mesonephros and 11 other cell types or tissues"/>
</dbReference>
<dbReference type="Ensembl" id="ENSAMXT00000031987.1">
    <property type="protein sequence ID" value="ENSAMXP00000042701.1"/>
    <property type="gene ID" value="ENSAMXG00000041631.1"/>
</dbReference>
<dbReference type="PANTHER" id="PTHR14402">
    <property type="entry name" value="RECEPTOR TRANSPORTING PROTEIN"/>
    <property type="match status" value="1"/>
</dbReference>
<reference evidence="10" key="1">
    <citation type="submission" date="2013-03" db="EMBL/GenBank/DDBJ databases">
        <authorList>
            <person name="Jeffery W."/>
            <person name="Warren W."/>
            <person name="Wilson R.K."/>
        </authorList>
    </citation>
    <scope>NUCLEOTIDE SEQUENCE</scope>
    <source>
        <strain evidence="10">female</strain>
    </source>
</reference>
<evidence type="ECO:0000256" key="5">
    <source>
        <dbReference type="ARBA" id="ARBA00022833"/>
    </source>
</evidence>
<dbReference type="InParanoid" id="A0A3B1JLV5"/>
<keyword evidence="4" id="KW-0863">Zinc-finger</keyword>
<evidence type="ECO:0000256" key="1">
    <source>
        <dbReference type="ARBA" id="ARBA00004167"/>
    </source>
</evidence>
<dbReference type="GO" id="GO:0031849">
    <property type="term" value="F:olfactory receptor binding"/>
    <property type="evidence" value="ECO:0007669"/>
    <property type="project" value="TreeGrafter"/>
</dbReference>
<evidence type="ECO:0000259" key="8">
    <source>
        <dbReference type="SMART" id="SM01328"/>
    </source>
</evidence>
<keyword evidence="6" id="KW-1133">Transmembrane helix</keyword>
<evidence type="ECO:0000256" key="2">
    <source>
        <dbReference type="ARBA" id="ARBA00022692"/>
    </source>
</evidence>
<keyword evidence="7" id="KW-0472">Membrane</keyword>
<dbReference type="GO" id="GO:0051205">
    <property type="term" value="P:protein insertion into membrane"/>
    <property type="evidence" value="ECO:0007669"/>
    <property type="project" value="TreeGrafter"/>
</dbReference>